<keyword evidence="5 9" id="KW-0276">Fatty acid metabolism</keyword>
<dbReference type="Proteomes" id="UP001320876">
    <property type="component" value="Unassembled WGS sequence"/>
</dbReference>
<keyword evidence="6 9" id="KW-0443">Lipid metabolism</keyword>
<evidence type="ECO:0000259" key="11">
    <source>
        <dbReference type="PROSITE" id="PS50968"/>
    </source>
</evidence>
<dbReference type="EMBL" id="JAPDDT010000002">
    <property type="protein sequence ID" value="MCW1922086.1"/>
    <property type="molecule type" value="Genomic_DNA"/>
</dbReference>
<dbReference type="CDD" id="cd06850">
    <property type="entry name" value="biotinyl_domain"/>
    <property type="match status" value="1"/>
</dbReference>
<accession>A0ABT3GF51</accession>
<keyword evidence="4 9" id="KW-0444">Lipid biosynthesis</keyword>
<proteinExistence type="predicted"/>
<keyword evidence="12" id="KW-0436">Ligase</keyword>
<name>A0ABT3GF51_9BACT</name>
<dbReference type="PANTHER" id="PTHR45266:SF3">
    <property type="entry name" value="OXALOACETATE DECARBOXYLASE ALPHA CHAIN"/>
    <property type="match status" value="1"/>
</dbReference>
<dbReference type="InterPro" id="IPR050709">
    <property type="entry name" value="Biotin_Carboxyl_Carrier/Decarb"/>
</dbReference>
<dbReference type="PANTHER" id="PTHR45266">
    <property type="entry name" value="OXALOACETATE DECARBOXYLASE ALPHA CHAIN"/>
    <property type="match status" value="1"/>
</dbReference>
<dbReference type="RefSeq" id="WP_264486196.1">
    <property type="nucleotide sequence ID" value="NZ_JAPDDT010000002.1"/>
</dbReference>
<dbReference type="NCBIfam" id="TIGR00531">
    <property type="entry name" value="BCCP"/>
    <property type="match status" value="1"/>
</dbReference>
<keyword evidence="13" id="KW-1185">Reference proteome</keyword>
<evidence type="ECO:0000256" key="1">
    <source>
        <dbReference type="ARBA" id="ARBA00003761"/>
    </source>
</evidence>
<dbReference type="Pfam" id="PF00364">
    <property type="entry name" value="Biotin_lipoyl"/>
    <property type="match status" value="1"/>
</dbReference>
<dbReference type="InterPro" id="IPR011053">
    <property type="entry name" value="Single_hybrid_motif"/>
</dbReference>
<dbReference type="InterPro" id="IPR000089">
    <property type="entry name" value="Biotin_lipoyl"/>
</dbReference>
<evidence type="ECO:0000256" key="5">
    <source>
        <dbReference type="ARBA" id="ARBA00022832"/>
    </source>
</evidence>
<dbReference type="InterPro" id="IPR001249">
    <property type="entry name" value="AcCoA_biotinCC"/>
</dbReference>
<dbReference type="Gene3D" id="2.40.50.100">
    <property type="match status" value="1"/>
</dbReference>
<feature type="region of interest" description="Disordered" evidence="10">
    <location>
        <begin position="60"/>
        <end position="79"/>
    </location>
</feature>
<evidence type="ECO:0000256" key="9">
    <source>
        <dbReference type="RuleBase" id="RU364072"/>
    </source>
</evidence>
<gene>
    <name evidence="12" type="primary">accB</name>
    <name evidence="12" type="ORF">OKA05_05945</name>
</gene>
<sequence length="155" mass="16429">MDLKEIRKIVELMNEHGLTLFDMSKEGFHLKLRKGQDLESLRGLLGSLPMAAPGYALPPAAAGPAAAASAPAAAPKEDGTAITSPMVGTFYRKPDPESPAFVSVGDVVSEGQTLCIIEAMKVMNEIKAEKSGTITAVLVDDSTPVQYGDVLFRIK</sequence>
<evidence type="ECO:0000313" key="12">
    <source>
        <dbReference type="EMBL" id="MCW1922086.1"/>
    </source>
</evidence>
<reference evidence="12 13" key="1">
    <citation type="submission" date="2022-10" db="EMBL/GenBank/DDBJ databases">
        <title>Luteolibacter arcticus strain CCTCC AB 2014275, whole genome shotgun sequencing project.</title>
        <authorList>
            <person name="Zhao G."/>
            <person name="Shen L."/>
        </authorList>
    </citation>
    <scope>NUCLEOTIDE SEQUENCE [LARGE SCALE GENOMIC DNA]</scope>
    <source>
        <strain evidence="12 13">CCTCC AB 2014275</strain>
    </source>
</reference>
<comment type="pathway">
    <text evidence="2 9">Lipid metabolism; fatty acid biosynthesis.</text>
</comment>
<evidence type="ECO:0000256" key="8">
    <source>
        <dbReference type="ARBA" id="ARBA00023267"/>
    </source>
</evidence>
<evidence type="ECO:0000313" key="13">
    <source>
        <dbReference type="Proteomes" id="UP001320876"/>
    </source>
</evidence>
<dbReference type="PROSITE" id="PS00188">
    <property type="entry name" value="BIOTIN"/>
    <property type="match status" value="1"/>
</dbReference>
<evidence type="ECO:0000256" key="4">
    <source>
        <dbReference type="ARBA" id="ARBA00022516"/>
    </source>
</evidence>
<evidence type="ECO:0000256" key="6">
    <source>
        <dbReference type="ARBA" id="ARBA00023098"/>
    </source>
</evidence>
<dbReference type="GO" id="GO:0003989">
    <property type="term" value="F:acetyl-CoA carboxylase activity"/>
    <property type="evidence" value="ECO:0007669"/>
    <property type="project" value="UniProtKB-EC"/>
</dbReference>
<keyword evidence="7 9" id="KW-0275">Fatty acid biosynthesis</keyword>
<dbReference type="InterPro" id="IPR001882">
    <property type="entry name" value="Biotin_BS"/>
</dbReference>
<feature type="compositionally biased region" description="Low complexity" evidence="10">
    <location>
        <begin position="60"/>
        <end position="74"/>
    </location>
</feature>
<dbReference type="SUPFAM" id="SSF51230">
    <property type="entry name" value="Single hybrid motif"/>
    <property type="match status" value="1"/>
</dbReference>
<comment type="caution">
    <text evidence="12">The sequence shown here is derived from an EMBL/GenBank/DDBJ whole genome shotgun (WGS) entry which is preliminary data.</text>
</comment>
<keyword evidence="8 9" id="KW-0092">Biotin</keyword>
<evidence type="ECO:0000256" key="3">
    <source>
        <dbReference type="ARBA" id="ARBA00017562"/>
    </source>
</evidence>
<feature type="domain" description="Lipoyl-binding" evidence="11">
    <location>
        <begin position="69"/>
        <end position="155"/>
    </location>
</feature>
<protein>
    <recommendedName>
        <fullName evidence="3 9">Biotin carboxyl carrier protein of acetyl-CoA carboxylase</fullName>
    </recommendedName>
</protein>
<organism evidence="12 13">
    <name type="scientific">Luteolibacter arcticus</name>
    <dbReference type="NCBI Taxonomy" id="1581411"/>
    <lineage>
        <taxon>Bacteria</taxon>
        <taxon>Pseudomonadati</taxon>
        <taxon>Verrucomicrobiota</taxon>
        <taxon>Verrucomicrobiia</taxon>
        <taxon>Verrucomicrobiales</taxon>
        <taxon>Verrucomicrobiaceae</taxon>
        <taxon>Luteolibacter</taxon>
    </lineage>
</organism>
<evidence type="ECO:0000256" key="7">
    <source>
        <dbReference type="ARBA" id="ARBA00023160"/>
    </source>
</evidence>
<evidence type="ECO:0000256" key="2">
    <source>
        <dbReference type="ARBA" id="ARBA00005194"/>
    </source>
</evidence>
<dbReference type="PRINTS" id="PR01071">
    <property type="entry name" value="ACOABIOTINCC"/>
</dbReference>
<evidence type="ECO:0000256" key="10">
    <source>
        <dbReference type="SAM" id="MobiDB-lite"/>
    </source>
</evidence>
<dbReference type="PROSITE" id="PS50968">
    <property type="entry name" value="BIOTINYL_LIPOYL"/>
    <property type="match status" value="1"/>
</dbReference>
<comment type="function">
    <text evidence="1 9">This protein is a component of the acetyl coenzyme A carboxylase complex; first, biotin carboxylase catalyzes the carboxylation of the carrier protein and then the transcarboxylase transfers the carboxyl group to form malonyl-CoA.</text>
</comment>